<dbReference type="Proteomes" id="UP000615455">
    <property type="component" value="Unassembled WGS sequence"/>
</dbReference>
<comment type="caution">
    <text evidence="1">The sequence shown here is derived from an EMBL/GenBank/DDBJ whole genome shotgun (WGS) entry which is preliminary data.</text>
</comment>
<sequence>MGTRLLSEQQVKNRFPQLSYIRIHTPSKHKATIYAWNGQLHLPEKEANLLKKYASGYLYPYVCYQIKPYHLVADDGVPLLNEIPLAIIQTAKRRDLNQYRIIEMINQLFPYGRLSFAKYDAAESMIHFDFHAIRLVPDRDKERMYQYLNELIPLGSYCEIHYD</sequence>
<keyword evidence="2" id="KW-1185">Reference proteome</keyword>
<dbReference type="RefSeq" id="WP_189020965.1">
    <property type="nucleotide sequence ID" value="NZ_BMHE01000098.1"/>
</dbReference>
<dbReference type="EMBL" id="BMHE01000098">
    <property type="protein sequence ID" value="GGA17692.1"/>
    <property type="molecule type" value="Genomic_DNA"/>
</dbReference>
<organism evidence="1 2">
    <name type="scientific">Paenibacillus marchantiophytorum</name>
    <dbReference type="NCBI Taxonomy" id="1619310"/>
    <lineage>
        <taxon>Bacteria</taxon>
        <taxon>Bacillati</taxon>
        <taxon>Bacillota</taxon>
        <taxon>Bacilli</taxon>
        <taxon>Bacillales</taxon>
        <taxon>Paenibacillaceae</taxon>
        <taxon>Paenibacillus</taxon>
    </lineage>
</organism>
<protein>
    <submittedName>
        <fullName evidence="1">Uncharacterized protein</fullName>
    </submittedName>
</protein>
<gene>
    <name evidence="1" type="ORF">GCM10008018_72320</name>
</gene>
<evidence type="ECO:0000313" key="2">
    <source>
        <dbReference type="Proteomes" id="UP000615455"/>
    </source>
</evidence>
<accession>A0ABQ1FL32</accession>
<proteinExistence type="predicted"/>
<evidence type="ECO:0000313" key="1">
    <source>
        <dbReference type="EMBL" id="GGA17692.1"/>
    </source>
</evidence>
<name>A0ABQ1FL32_9BACL</name>
<reference evidence="2" key="1">
    <citation type="journal article" date="2019" name="Int. J. Syst. Evol. Microbiol.">
        <title>The Global Catalogue of Microorganisms (GCM) 10K type strain sequencing project: providing services to taxonomists for standard genome sequencing and annotation.</title>
        <authorList>
            <consortium name="The Broad Institute Genomics Platform"/>
            <consortium name="The Broad Institute Genome Sequencing Center for Infectious Disease"/>
            <person name="Wu L."/>
            <person name="Ma J."/>
        </authorList>
    </citation>
    <scope>NUCLEOTIDE SEQUENCE [LARGE SCALE GENOMIC DNA]</scope>
    <source>
        <strain evidence="2">CGMCC 1.15043</strain>
    </source>
</reference>